<dbReference type="EMBL" id="JAGFBR010000017">
    <property type="protein sequence ID" value="KAH0452058.1"/>
    <property type="molecule type" value="Genomic_DNA"/>
</dbReference>
<evidence type="ECO:0000313" key="2">
    <source>
        <dbReference type="Proteomes" id="UP000775213"/>
    </source>
</evidence>
<name>A0AAV7G9R4_DENCH</name>
<proteinExistence type="predicted"/>
<keyword evidence="2" id="KW-1185">Reference proteome</keyword>
<comment type="caution">
    <text evidence="1">The sequence shown here is derived from an EMBL/GenBank/DDBJ whole genome shotgun (WGS) entry which is preliminary data.</text>
</comment>
<organism evidence="1 2">
    <name type="scientific">Dendrobium chrysotoxum</name>
    <name type="common">Orchid</name>
    <dbReference type="NCBI Taxonomy" id="161865"/>
    <lineage>
        <taxon>Eukaryota</taxon>
        <taxon>Viridiplantae</taxon>
        <taxon>Streptophyta</taxon>
        <taxon>Embryophyta</taxon>
        <taxon>Tracheophyta</taxon>
        <taxon>Spermatophyta</taxon>
        <taxon>Magnoliopsida</taxon>
        <taxon>Liliopsida</taxon>
        <taxon>Asparagales</taxon>
        <taxon>Orchidaceae</taxon>
        <taxon>Epidendroideae</taxon>
        <taxon>Malaxideae</taxon>
        <taxon>Dendrobiinae</taxon>
        <taxon>Dendrobium</taxon>
    </lineage>
</organism>
<evidence type="ECO:0000313" key="1">
    <source>
        <dbReference type="EMBL" id="KAH0452058.1"/>
    </source>
</evidence>
<dbReference type="AlphaFoldDB" id="A0AAV7G9R4"/>
<sequence length="68" mass="7921">MVRKISSRWQAPKQLAALQSRKPWIPSLNVAPVLRRLLRKPKFQNTERNILVSLTHFCSCGYAFRSLL</sequence>
<dbReference type="Proteomes" id="UP000775213">
    <property type="component" value="Unassembled WGS sequence"/>
</dbReference>
<accession>A0AAV7G9R4</accession>
<protein>
    <submittedName>
        <fullName evidence="1">Uncharacterized protein</fullName>
    </submittedName>
</protein>
<gene>
    <name evidence="1" type="ORF">IEQ34_019357</name>
</gene>
<reference evidence="1 2" key="1">
    <citation type="journal article" date="2021" name="Hortic Res">
        <title>Chromosome-scale assembly of the Dendrobium chrysotoxum genome enhances the understanding of orchid evolution.</title>
        <authorList>
            <person name="Zhang Y."/>
            <person name="Zhang G.Q."/>
            <person name="Zhang D."/>
            <person name="Liu X.D."/>
            <person name="Xu X.Y."/>
            <person name="Sun W.H."/>
            <person name="Yu X."/>
            <person name="Zhu X."/>
            <person name="Wang Z.W."/>
            <person name="Zhao X."/>
            <person name="Zhong W.Y."/>
            <person name="Chen H."/>
            <person name="Yin W.L."/>
            <person name="Huang T."/>
            <person name="Niu S.C."/>
            <person name="Liu Z.J."/>
        </authorList>
    </citation>
    <scope>NUCLEOTIDE SEQUENCE [LARGE SCALE GENOMIC DNA]</scope>
    <source>
        <strain evidence="1">Lindl</strain>
    </source>
</reference>